<name>A0ABW6UN87_9ACTN</name>
<accession>A0ABW6UN87</accession>
<dbReference type="EMBL" id="JBIAWJ010000011">
    <property type="protein sequence ID" value="MFF4524029.1"/>
    <property type="molecule type" value="Genomic_DNA"/>
</dbReference>
<evidence type="ECO:0000313" key="1">
    <source>
        <dbReference type="EMBL" id="MFF4524029.1"/>
    </source>
</evidence>
<gene>
    <name evidence="1" type="ORF">ACFY1D_21810</name>
</gene>
<sequence>MPATHAQTIAANVLKTWPTTIGLTIEYVAHHDQGPRGAATFAVVHAQEPWPGPVLIRCDGYGHIARGCEHPRPDGQPCWHPSASHLSLHDQGRCPQHLPPLAEREWVKHPEQPLYGRVTRVDPDGTVVIGFASGELTLHATQVPRVPPHIAEELNRGPLSSPMHPIDE</sequence>
<keyword evidence="2" id="KW-1185">Reference proteome</keyword>
<reference evidence="1 2" key="1">
    <citation type="submission" date="2024-10" db="EMBL/GenBank/DDBJ databases">
        <title>The Natural Products Discovery Center: Release of the First 8490 Sequenced Strains for Exploring Actinobacteria Biosynthetic Diversity.</title>
        <authorList>
            <person name="Kalkreuter E."/>
            <person name="Kautsar S.A."/>
            <person name="Yang D."/>
            <person name="Bader C.D."/>
            <person name="Teijaro C.N."/>
            <person name="Fluegel L."/>
            <person name="Davis C.M."/>
            <person name="Simpson J.R."/>
            <person name="Lauterbach L."/>
            <person name="Steele A.D."/>
            <person name="Gui C."/>
            <person name="Meng S."/>
            <person name="Li G."/>
            <person name="Viehrig K."/>
            <person name="Ye F."/>
            <person name="Su P."/>
            <person name="Kiefer A.F."/>
            <person name="Nichols A."/>
            <person name="Cepeda A.J."/>
            <person name="Yan W."/>
            <person name="Fan B."/>
            <person name="Jiang Y."/>
            <person name="Adhikari A."/>
            <person name="Zheng C.-J."/>
            <person name="Schuster L."/>
            <person name="Cowan T.M."/>
            <person name="Smanski M.J."/>
            <person name="Chevrette M.G."/>
            <person name="De Carvalho L.P.S."/>
            <person name="Shen B."/>
        </authorList>
    </citation>
    <scope>NUCLEOTIDE SEQUENCE [LARGE SCALE GENOMIC DNA]</scope>
    <source>
        <strain evidence="1 2">NPDC001390</strain>
    </source>
</reference>
<dbReference type="RefSeq" id="WP_350951403.1">
    <property type="nucleotide sequence ID" value="NZ_JBEOYX010000002.1"/>
</dbReference>
<dbReference type="Proteomes" id="UP001602058">
    <property type="component" value="Unassembled WGS sequence"/>
</dbReference>
<comment type="caution">
    <text evidence="1">The sequence shown here is derived from an EMBL/GenBank/DDBJ whole genome shotgun (WGS) entry which is preliminary data.</text>
</comment>
<evidence type="ECO:0000313" key="2">
    <source>
        <dbReference type="Proteomes" id="UP001602058"/>
    </source>
</evidence>
<proteinExistence type="predicted"/>
<protein>
    <submittedName>
        <fullName evidence="1">Uncharacterized protein</fullName>
    </submittedName>
</protein>
<organism evidence="1 2">
    <name type="scientific">Streptomyces bluensis</name>
    <dbReference type="NCBI Taxonomy" id="33897"/>
    <lineage>
        <taxon>Bacteria</taxon>
        <taxon>Bacillati</taxon>
        <taxon>Actinomycetota</taxon>
        <taxon>Actinomycetes</taxon>
        <taxon>Kitasatosporales</taxon>
        <taxon>Streptomycetaceae</taxon>
        <taxon>Streptomyces</taxon>
    </lineage>
</organism>